<gene>
    <name evidence="2" type="ordered locus">ELI_01320</name>
</gene>
<dbReference type="KEGG" id="eli:ELI_01320"/>
<feature type="compositionally biased region" description="Basic and acidic residues" evidence="1">
    <location>
        <begin position="28"/>
        <end position="40"/>
    </location>
</feature>
<dbReference type="EMBL" id="CP000157">
    <property type="protein sequence ID" value="ABC62356.1"/>
    <property type="molecule type" value="Genomic_DNA"/>
</dbReference>
<feature type="region of interest" description="Disordered" evidence="1">
    <location>
        <begin position="1"/>
        <end position="89"/>
    </location>
</feature>
<keyword evidence="3" id="KW-1185">Reference proteome</keyword>
<dbReference type="STRING" id="314225.ELI_01320"/>
<dbReference type="Proteomes" id="UP000008808">
    <property type="component" value="Chromosome"/>
</dbReference>
<evidence type="ECO:0000256" key="1">
    <source>
        <dbReference type="SAM" id="MobiDB-lite"/>
    </source>
</evidence>
<evidence type="ECO:0008006" key="4">
    <source>
        <dbReference type="Google" id="ProtNLM"/>
    </source>
</evidence>
<dbReference type="InterPro" id="IPR012340">
    <property type="entry name" value="NA-bd_OB-fold"/>
</dbReference>
<organism evidence="2 3">
    <name type="scientific">Erythrobacter litoralis (strain HTCC2594)</name>
    <dbReference type="NCBI Taxonomy" id="314225"/>
    <lineage>
        <taxon>Bacteria</taxon>
        <taxon>Pseudomonadati</taxon>
        <taxon>Pseudomonadota</taxon>
        <taxon>Alphaproteobacteria</taxon>
        <taxon>Sphingomonadales</taxon>
        <taxon>Erythrobacteraceae</taxon>
        <taxon>Erythrobacter/Porphyrobacter group</taxon>
        <taxon>Erythrobacter</taxon>
    </lineage>
</organism>
<reference evidence="3" key="1">
    <citation type="journal article" date="2009" name="J. Bacteriol.">
        <title>Complete genome sequence of Erythrobacter litoralis HTCC2594.</title>
        <authorList>
            <person name="Oh H.M."/>
            <person name="Giovannoni S.J."/>
            <person name="Ferriera S."/>
            <person name="Johnson J."/>
            <person name="Cho J.C."/>
        </authorList>
    </citation>
    <scope>NUCLEOTIDE SEQUENCE [LARGE SCALE GENOMIC DNA]</scope>
    <source>
        <strain evidence="3">HTCC2594</strain>
    </source>
</reference>
<accession>Q2ND85</accession>
<sequence length="89" mass="9849">MKEWHMTHYGKIKSYDSSSGTGSITAEKGGDVLRFKKADLQQEGQMPKVDQRFSYETSEVDGGKKQAVNLQHQQGDGQSQKDQASAQQG</sequence>
<name>Q2ND85_ERYLH</name>
<dbReference type="HOGENOM" id="CLU_2522485_0_0_5"/>
<dbReference type="eggNOG" id="ENOG5031ARH">
    <property type="taxonomic scope" value="Bacteria"/>
</dbReference>
<protein>
    <recommendedName>
        <fullName evidence="4">Cold shock protein</fullName>
    </recommendedName>
</protein>
<evidence type="ECO:0000313" key="2">
    <source>
        <dbReference type="EMBL" id="ABC62356.1"/>
    </source>
</evidence>
<proteinExistence type="predicted"/>
<dbReference type="Gene3D" id="2.40.50.140">
    <property type="entry name" value="Nucleic acid-binding proteins"/>
    <property type="match status" value="1"/>
</dbReference>
<evidence type="ECO:0000313" key="3">
    <source>
        <dbReference type="Proteomes" id="UP000008808"/>
    </source>
</evidence>
<dbReference type="AlphaFoldDB" id="Q2ND85"/>
<feature type="compositionally biased region" description="Polar residues" evidence="1">
    <location>
        <begin position="15"/>
        <end position="24"/>
    </location>
</feature>
<feature type="compositionally biased region" description="Polar residues" evidence="1">
    <location>
        <begin position="68"/>
        <end position="89"/>
    </location>
</feature>